<dbReference type="RefSeq" id="WP_067879569.1">
    <property type="nucleotide sequence ID" value="NZ_JAAXOP010000025.1"/>
</dbReference>
<protein>
    <submittedName>
        <fullName evidence="2">YdcF family protein</fullName>
    </submittedName>
</protein>
<sequence>MPSTTLSEHLRADVEVLWDYNQLNHDVRPVDVGIGLGSHDLGVATYTAELYHAGVFPLVVFTGANAATTVERFPRGEAVHFREHAIGLGVPGDAILVEPKATNTGDNIDFTRALLDAHGTLDVIRSVMLISRPYQQRRSYAIARKRWPGVEIRCASLPLPLDEYIESIGDVDRVVTMLVGDTQRIRIYPAKGWAAEQEVPPEVSAAYARLVEHGFTGRLLPE</sequence>
<dbReference type="InterPro" id="IPR051599">
    <property type="entry name" value="Cell_Envelope_Assoc"/>
</dbReference>
<reference evidence="2 3" key="1">
    <citation type="submission" date="2020-04" db="EMBL/GenBank/DDBJ databases">
        <title>MicrobeNet Type strains.</title>
        <authorList>
            <person name="Nicholson A.C."/>
        </authorList>
    </citation>
    <scope>NUCLEOTIDE SEQUENCE [LARGE SCALE GENOMIC DNA]</scope>
    <source>
        <strain evidence="2 3">JCM 12354</strain>
    </source>
</reference>
<dbReference type="InterPro" id="IPR014729">
    <property type="entry name" value="Rossmann-like_a/b/a_fold"/>
</dbReference>
<dbReference type="Gene3D" id="3.40.50.620">
    <property type="entry name" value="HUPs"/>
    <property type="match status" value="1"/>
</dbReference>
<dbReference type="Pfam" id="PF02698">
    <property type="entry name" value="DUF218"/>
    <property type="match status" value="1"/>
</dbReference>
<gene>
    <name evidence="2" type="ORF">HGA08_28620</name>
</gene>
<proteinExistence type="predicted"/>
<comment type="caution">
    <text evidence="2">The sequence shown here is derived from an EMBL/GenBank/DDBJ whole genome shotgun (WGS) entry which is preliminary data.</text>
</comment>
<evidence type="ECO:0000313" key="3">
    <source>
        <dbReference type="Proteomes" id="UP000565711"/>
    </source>
</evidence>
<organism evidence="2 3">
    <name type="scientific">Nocardia vermiculata</name>
    <dbReference type="NCBI Taxonomy" id="257274"/>
    <lineage>
        <taxon>Bacteria</taxon>
        <taxon>Bacillati</taxon>
        <taxon>Actinomycetota</taxon>
        <taxon>Actinomycetes</taxon>
        <taxon>Mycobacteriales</taxon>
        <taxon>Nocardiaceae</taxon>
        <taxon>Nocardia</taxon>
    </lineage>
</organism>
<keyword evidence="3" id="KW-1185">Reference proteome</keyword>
<dbReference type="InterPro" id="IPR003848">
    <property type="entry name" value="DUF218"/>
</dbReference>
<dbReference type="Proteomes" id="UP000565711">
    <property type="component" value="Unassembled WGS sequence"/>
</dbReference>
<feature type="domain" description="DUF218" evidence="1">
    <location>
        <begin position="43"/>
        <end position="150"/>
    </location>
</feature>
<name>A0A846Y4K7_9NOCA</name>
<dbReference type="GO" id="GO:0005886">
    <property type="term" value="C:plasma membrane"/>
    <property type="evidence" value="ECO:0007669"/>
    <property type="project" value="TreeGrafter"/>
</dbReference>
<dbReference type="PANTHER" id="PTHR30336">
    <property type="entry name" value="INNER MEMBRANE PROTEIN, PROBABLE PERMEASE"/>
    <property type="match status" value="1"/>
</dbReference>
<dbReference type="PANTHER" id="PTHR30336:SF20">
    <property type="entry name" value="DUF218 DOMAIN-CONTAINING PROTEIN"/>
    <property type="match status" value="1"/>
</dbReference>
<dbReference type="AlphaFoldDB" id="A0A846Y4K7"/>
<dbReference type="CDD" id="cd06259">
    <property type="entry name" value="YdcF-like"/>
    <property type="match status" value="1"/>
</dbReference>
<evidence type="ECO:0000313" key="2">
    <source>
        <dbReference type="EMBL" id="NKY54163.1"/>
    </source>
</evidence>
<evidence type="ECO:0000259" key="1">
    <source>
        <dbReference type="Pfam" id="PF02698"/>
    </source>
</evidence>
<dbReference type="EMBL" id="JAAXOP010000025">
    <property type="protein sequence ID" value="NKY54163.1"/>
    <property type="molecule type" value="Genomic_DNA"/>
</dbReference>
<accession>A0A846Y4K7</accession>